<evidence type="ECO:0000313" key="1">
    <source>
        <dbReference type="EMBL" id="MBB6228858.1"/>
    </source>
</evidence>
<accession>A0A841LIR9</accession>
<organism evidence="1 2">
    <name type="scientific">Polymorphobacter multimanifer</name>
    <dbReference type="NCBI Taxonomy" id="1070431"/>
    <lineage>
        <taxon>Bacteria</taxon>
        <taxon>Pseudomonadati</taxon>
        <taxon>Pseudomonadota</taxon>
        <taxon>Alphaproteobacteria</taxon>
        <taxon>Sphingomonadales</taxon>
        <taxon>Sphingosinicellaceae</taxon>
        <taxon>Polymorphobacter</taxon>
    </lineage>
</organism>
<dbReference type="Proteomes" id="UP000538147">
    <property type="component" value="Unassembled WGS sequence"/>
</dbReference>
<reference evidence="1 2" key="1">
    <citation type="submission" date="2020-08" db="EMBL/GenBank/DDBJ databases">
        <title>Genomic Encyclopedia of Type Strains, Phase IV (KMG-IV): sequencing the most valuable type-strain genomes for metagenomic binning, comparative biology and taxonomic classification.</title>
        <authorList>
            <person name="Goeker M."/>
        </authorList>
    </citation>
    <scope>NUCLEOTIDE SEQUENCE [LARGE SCALE GENOMIC DNA]</scope>
    <source>
        <strain evidence="1 2">DSM 102189</strain>
    </source>
</reference>
<protein>
    <submittedName>
        <fullName evidence="1">Uncharacterized protein</fullName>
    </submittedName>
</protein>
<keyword evidence="2" id="KW-1185">Reference proteome</keyword>
<evidence type="ECO:0000313" key="2">
    <source>
        <dbReference type="Proteomes" id="UP000538147"/>
    </source>
</evidence>
<name>A0A841LIR9_9SPHN</name>
<dbReference type="AlphaFoldDB" id="A0A841LIR9"/>
<sequence>MASAEHLHRFNSRVSIKEASEVKALGWKADLPFERVFGGNAQLELGGGVGLVGNYLWNGARAFCEEGGKWLHARPRVQPAVA</sequence>
<dbReference type="EMBL" id="JACIIV010000026">
    <property type="protein sequence ID" value="MBB6228858.1"/>
    <property type="molecule type" value="Genomic_DNA"/>
</dbReference>
<gene>
    <name evidence="1" type="ORF">FHS79_003051</name>
</gene>
<comment type="caution">
    <text evidence="1">The sequence shown here is derived from an EMBL/GenBank/DDBJ whole genome shotgun (WGS) entry which is preliminary data.</text>
</comment>
<proteinExistence type="predicted"/>